<accession>A0AA35UKS3</accession>
<name>A0AA35UKS3_LACSI</name>
<dbReference type="AlphaFoldDB" id="A0AA35UKS3"/>
<dbReference type="EMBL" id="OX465086">
    <property type="protein sequence ID" value="CAI9260141.1"/>
    <property type="molecule type" value="Genomic_DNA"/>
</dbReference>
<reference evidence="1" key="1">
    <citation type="submission" date="2023-04" db="EMBL/GenBank/DDBJ databases">
        <authorList>
            <person name="Vijverberg K."/>
            <person name="Xiong W."/>
            <person name="Schranz E."/>
        </authorList>
    </citation>
    <scope>NUCLEOTIDE SEQUENCE</scope>
</reference>
<organism evidence="1 2">
    <name type="scientific">Lactuca saligna</name>
    <name type="common">Willowleaf lettuce</name>
    <dbReference type="NCBI Taxonomy" id="75948"/>
    <lineage>
        <taxon>Eukaryota</taxon>
        <taxon>Viridiplantae</taxon>
        <taxon>Streptophyta</taxon>
        <taxon>Embryophyta</taxon>
        <taxon>Tracheophyta</taxon>
        <taxon>Spermatophyta</taxon>
        <taxon>Magnoliopsida</taxon>
        <taxon>eudicotyledons</taxon>
        <taxon>Gunneridae</taxon>
        <taxon>Pentapetalae</taxon>
        <taxon>asterids</taxon>
        <taxon>campanulids</taxon>
        <taxon>Asterales</taxon>
        <taxon>Asteraceae</taxon>
        <taxon>Cichorioideae</taxon>
        <taxon>Cichorieae</taxon>
        <taxon>Lactucinae</taxon>
        <taxon>Lactuca</taxon>
    </lineage>
</organism>
<protein>
    <submittedName>
        <fullName evidence="1">Uncharacterized protein</fullName>
    </submittedName>
</protein>
<evidence type="ECO:0000313" key="2">
    <source>
        <dbReference type="Proteomes" id="UP001177003"/>
    </source>
</evidence>
<gene>
    <name evidence="1" type="ORF">LSALG_LOCUS990</name>
</gene>
<dbReference type="Proteomes" id="UP001177003">
    <property type="component" value="Chromosome 0"/>
</dbReference>
<proteinExistence type="predicted"/>
<evidence type="ECO:0000313" key="1">
    <source>
        <dbReference type="EMBL" id="CAI9260141.1"/>
    </source>
</evidence>
<keyword evidence="2" id="KW-1185">Reference proteome</keyword>
<sequence>MVQHTRTHQSSAQSLIPVIKCCMKEYCLVEEDHHSLIPVRRQISTSIRQLDGNLYVLQTSRTTRGLLAQRWWYQVLSSLHDVEGSSPLADRMEYYLNGIDVDLWRLIEKGPSYAHCLETDGITVATEDMIFLANKQKANDKICLCELHRALPQVVYYCI</sequence>